<keyword evidence="1" id="KW-0175">Coiled coil</keyword>
<feature type="coiled-coil region" evidence="1">
    <location>
        <begin position="30"/>
        <end position="57"/>
    </location>
</feature>
<proteinExistence type="predicted"/>
<dbReference type="AlphaFoldDB" id="A0A2S2FA69"/>
<evidence type="ECO:0000313" key="3">
    <source>
        <dbReference type="Proteomes" id="UP000245977"/>
    </source>
</evidence>
<dbReference type="Proteomes" id="UP000245977">
    <property type="component" value="Chromosome"/>
</dbReference>
<organism evidence="2 3">
    <name type="scientific">Acinetobacter defluvii</name>
    <dbReference type="NCBI Taxonomy" id="1871111"/>
    <lineage>
        <taxon>Bacteria</taxon>
        <taxon>Pseudomonadati</taxon>
        <taxon>Pseudomonadota</taxon>
        <taxon>Gammaproteobacteria</taxon>
        <taxon>Moraxellales</taxon>
        <taxon>Moraxellaceae</taxon>
        <taxon>Acinetobacter</taxon>
    </lineage>
</organism>
<accession>A0A2S2FA69</accession>
<sequence>MKKFIYLLFFIAMAWLIKLSYDFYHVSKQLTEIQNSLHQSEQKSATLNDQVVALQRDPTANRATPAKNTQNTIVPKQPETQTIQASTVIKQQLELVKFALQQQQYIFALEQLVSLNQNLDQYNLAEALKGSLHQAIQQDIQSIQKFSQARQEQQQQLNNVLHQFDHDIHSEIQHPNLSPAQPNAEHFWQRWFQVQRVDQHTPELVNRRLILKESQLRIILAQQALLRGEYVEYQNILKLVIQQLDQLPDAKSQKLKQQLIKIQQIPILTAPKLNTATVLG</sequence>
<name>A0A2S2FA69_9GAMM</name>
<dbReference type="EMBL" id="CP029397">
    <property type="protein sequence ID" value="AWL27866.1"/>
    <property type="molecule type" value="Genomic_DNA"/>
</dbReference>
<dbReference type="STRING" id="1871111.GCA_001704615_01692"/>
<reference evidence="2" key="1">
    <citation type="submission" date="2019-08" db="EMBL/GenBank/DDBJ databases">
        <title>The complete genome of Acinetobacter defluvii strain WCHAD010030.</title>
        <authorList>
            <person name="Hu Y."/>
            <person name="Qin J."/>
            <person name="Feng Y."/>
            <person name="Zong Z."/>
        </authorList>
    </citation>
    <scope>NUCLEOTIDE SEQUENCE</scope>
    <source>
        <strain evidence="2">WCHA30</strain>
    </source>
</reference>
<keyword evidence="3" id="KW-1185">Reference proteome</keyword>
<dbReference type="KEGG" id="adv:DJ533_04315"/>
<evidence type="ECO:0000256" key="1">
    <source>
        <dbReference type="SAM" id="Coils"/>
    </source>
</evidence>
<dbReference type="OrthoDB" id="6713263at2"/>
<dbReference type="RefSeq" id="WP_065995162.1">
    <property type="nucleotide sequence ID" value="NZ_CP029397.2"/>
</dbReference>
<evidence type="ECO:0000313" key="2">
    <source>
        <dbReference type="EMBL" id="AWL27866.1"/>
    </source>
</evidence>
<gene>
    <name evidence="2" type="ORF">DJ533_04315</name>
</gene>
<protein>
    <submittedName>
        <fullName evidence="2">Uncharacterized protein</fullName>
    </submittedName>
</protein>